<name>A0A2G6QFR1_9BACI</name>
<proteinExistence type="predicted"/>
<protein>
    <submittedName>
        <fullName evidence="2">Polymerase</fullName>
    </submittedName>
</protein>
<feature type="transmembrane region" description="Helical" evidence="1">
    <location>
        <begin position="378"/>
        <end position="398"/>
    </location>
</feature>
<gene>
    <name evidence="2" type="ORF">CO726_08995</name>
</gene>
<feature type="transmembrane region" description="Helical" evidence="1">
    <location>
        <begin position="339"/>
        <end position="357"/>
    </location>
</feature>
<keyword evidence="1" id="KW-1133">Transmembrane helix</keyword>
<feature type="transmembrane region" description="Helical" evidence="1">
    <location>
        <begin position="221"/>
        <end position="242"/>
    </location>
</feature>
<reference evidence="2 3" key="1">
    <citation type="submission" date="2017-09" db="EMBL/GenBank/DDBJ databases">
        <title>Biocontrol bacteria screening and application from spent mushroom substrate.</title>
        <authorList>
            <person name="Sun X."/>
        </authorList>
    </citation>
    <scope>NUCLEOTIDE SEQUENCE [LARGE SCALE GENOMIC DNA]</scope>
    <source>
        <strain evidence="2 3">100374</strain>
    </source>
</reference>
<feature type="transmembrane region" description="Helical" evidence="1">
    <location>
        <begin position="41"/>
        <end position="58"/>
    </location>
</feature>
<feature type="transmembrane region" description="Helical" evidence="1">
    <location>
        <begin position="91"/>
        <end position="108"/>
    </location>
</feature>
<evidence type="ECO:0000256" key="1">
    <source>
        <dbReference type="SAM" id="Phobius"/>
    </source>
</evidence>
<feature type="transmembrane region" description="Helical" evidence="1">
    <location>
        <begin position="120"/>
        <end position="142"/>
    </location>
</feature>
<accession>A0A2G6QFR1</accession>
<keyword evidence="1" id="KW-0472">Membrane</keyword>
<evidence type="ECO:0000313" key="3">
    <source>
        <dbReference type="Proteomes" id="UP000228484"/>
    </source>
</evidence>
<comment type="caution">
    <text evidence="2">The sequence shown here is derived from an EMBL/GenBank/DDBJ whole genome shotgun (WGS) entry which is preliminary data.</text>
</comment>
<sequence>MINLQNHKVITNKLALKIYIFLAAFLAFLTLEPFFVWGNKLKEVVGCFYVAYFLLISVKYKIISRENIKLAFYTIFLVLLYSFRYEEIYKILYSFLFLCAVLIPFVLITNKMKLKIYDFFIKIIAVSYIPAIIVAFLLLLGIDLSWDNLISYSTSKSHYRQYLWSANYAVYYGFSEQYFFSYGGSIDRICAMFNEPGVVGTVSALILISKKFKLDRLYEKIILVAGILSLSMAFYLLIGLYIIAKNKKYFVLCFIAYILIFALTPKDSYLYNRILYRFEINSDGVAGNNRTNEGFEYLYKDFKAGGIKEQLFGMGEKEYFQKALNYKSEALSWKTFTVINGYFLLIVHSLFFLYIGLKERCKIAFVFTMFYFMSLYQRPFDFSLGYWLIFFAGILYSLNKEENTVDNKSLSRGNLNEEKSIICN</sequence>
<keyword evidence="3" id="KW-1185">Reference proteome</keyword>
<dbReference type="EMBL" id="NWUW01000005">
    <property type="protein sequence ID" value="PIE95664.1"/>
    <property type="molecule type" value="Genomic_DNA"/>
</dbReference>
<dbReference type="Proteomes" id="UP000228484">
    <property type="component" value="Unassembled WGS sequence"/>
</dbReference>
<organism evidence="2 3">
    <name type="scientific">Bacillus fungorum</name>
    <dbReference type="NCBI Taxonomy" id="2039284"/>
    <lineage>
        <taxon>Bacteria</taxon>
        <taxon>Bacillati</taxon>
        <taxon>Bacillota</taxon>
        <taxon>Bacilli</taxon>
        <taxon>Bacillales</taxon>
        <taxon>Bacillaceae</taxon>
        <taxon>Bacillus</taxon>
    </lineage>
</organism>
<feature type="transmembrane region" description="Helical" evidence="1">
    <location>
        <begin position="249"/>
        <end position="265"/>
    </location>
</feature>
<dbReference type="AlphaFoldDB" id="A0A2G6QFR1"/>
<feature type="transmembrane region" description="Helical" evidence="1">
    <location>
        <begin position="14"/>
        <end position="35"/>
    </location>
</feature>
<evidence type="ECO:0000313" key="2">
    <source>
        <dbReference type="EMBL" id="PIE95664.1"/>
    </source>
</evidence>
<dbReference type="RefSeq" id="WP_099684172.1">
    <property type="nucleotide sequence ID" value="NZ_NWUW01000005.1"/>
</dbReference>
<keyword evidence="1" id="KW-0812">Transmembrane</keyword>